<evidence type="ECO:0000313" key="7">
    <source>
        <dbReference type="EMBL" id="MED4400142.1"/>
    </source>
</evidence>
<dbReference type="RefSeq" id="WP_328014750.1">
    <property type="nucleotide sequence ID" value="NZ_JARTFS010000001.1"/>
</dbReference>
<protein>
    <submittedName>
        <fullName evidence="7">NADPH-dependent oxidoreductase</fullName>
    </submittedName>
</protein>
<dbReference type="Pfam" id="PF00881">
    <property type="entry name" value="Nitroreductase"/>
    <property type="match status" value="1"/>
</dbReference>
<dbReference type="Proteomes" id="UP001342826">
    <property type="component" value="Unassembled WGS sequence"/>
</dbReference>
<keyword evidence="5" id="KW-0521">NADP</keyword>
<keyword evidence="8" id="KW-1185">Reference proteome</keyword>
<gene>
    <name evidence="7" type="ORF">P9271_02060</name>
</gene>
<reference evidence="7 8" key="1">
    <citation type="submission" date="2023-03" db="EMBL/GenBank/DDBJ databases">
        <title>Bacillus Genome Sequencing.</title>
        <authorList>
            <person name="Dunlap C."/>
        </authorList>
    </citation>
    <scope>NUCLEOTIDE SEQUENCE [LARGE SCALE GENOMIC DNA]</scope>
    <source>
        <strain evidence="7 8">NRS-1717</strain>
    </source>
</reference>
<evidence type="ECO:0000256" key="5">
    <source>
        <dbReference type="PIRNR" id="PIRNR005426"/>
    </source>
</evidence>
<dbReference type="InterPro" id="IPR016446">
    <property type="entry name" value="Flavin_OxRdtase_Frp"/>
</dbReference>
<keyword evidence="2 5" id="KW-0285">Flavoprotein</keyword>
<accession>A0ABU6NUU9</accession>
<dbReference type="PANTHER" id="PTHR43425:SF2">
    <property type="entry name" value="OXYGEN-INSENSITIVE NADPH NITROREDUCTASE"/>
    <property type="match status" value="1"/>
</dbReference>
<dbReference type="CDD" id="cd02146">
    <property type="entry name" value="NfsA-like"/>
    <property type="match status" value="1"/>
</dbReference>
<proteinExistence type="inferred from homology"/>
<dbReference type="PANTHER" id="PTHR43425">
    <property type="entry name" value="OXYGEN-INSENSITIVE NADPH NITROREDUCTASE"/>
    <property type="match status" value="1"/>
</dbReference>
<evidence type="ECO:0000256" key="2">
    <source>
        <dbReference type="ARBA" id="ARBA00022630"/>
    </source>
</evidence>
<feature type="domain" description="Nitroreductase" evidence="6">
    <location>
        <begin position="9"/>
        <end position="164"/>
    </location>
</feature>
<dbReference type="Gene3D" id="3.40.109.10">
    <property type="entry name" value="NADH Oxidase"/>
    <property type="match status" value="1"/>
</dbReference>
<evidence type="ECO:0000313" key="8">
    <source>
        <dbReference type="Proteomes" id="UP001342826"/>
    </source>
</evidence>
<name>A0ABU6NUU9_9BACI</name>
<dbReference type="SUPFAM" id="SSF55469">
    <property type="entry name" value="FMN-dependent nitroreductase-like"/>
    <property type="match status" value="1"/>
</dbReference>
<dbReference type="EMBL" id="JARTFS010000001">
    <property type="protein sequence ID" value="MED4400142.1"/>
    <property type="molecule type" value="Genomic_DNA"/>
</dbReference>
<organism evidence="7 8">
    <name type="scientific">Metabacillus fastidiosus</name>
    <dbReference type="NCBI Taxonomy" id="1458"/>
    <lineage>
        <taxon>Bacteria</taxon>
        <taxon>Bacillati</taxon>
        <taxon>Bacillota</taxon>
        <taxon>Bacilli</taxon>
        <taxon>Bacillales</taxon>
        <taxon>Bacillaceae</taxon>
        <taxon>Metabacillus</taxon>
    </lineage>
</organism>
<dbReference type="InterPro" id="IPR000415">
    <property type="entry name" value="Nitroreductase-like"/>
</dbReference>
<keyword evidence="4 5" id="KW-0560">Oxidoreductase</keyword>
<dbReference type="PIRSF" id="PIRSF005426">
    <property type="entry name" value="Frp"/>
    <property type="match status" value="1"/>
</dbReference>
<evidence type="ECO:0000256" key="4">
    <source>
        <dbReference type="ARBA" id="ARBA00023002"/>
    </source>
</evidence>
<comment type="caution">
    <text evidence="7">The sequence shown here is derived from an EMBL/GenBank/DDBJ whole genome shotgun (WGS) entry which is preliminary data.</text>
</comment>
<evidence type="ECO:0000256" key="3">
    <source>
        <dbReference type="ARBA" id="ARBA00022643"/>
    </source>
</evidence>
<evidence type="ECO:0000256" key="1">
    <source>
        <dbReference type="ARBA" id="ARBA00008366"/>
    </source>
</evidence>
<dbReference type="InterPro" id="IPR029479">
    <property type="entry name" value="Nitroreductase"/>
</dbReference>
<keyword evidence="3 5" id="KW-0288">FMN</keyword>
<sequence>MNDCIKTLMSHRSYRKYTEKEVDDKDLNIILSAAQAAPSWIHGQQVSIITVKDKTRKTKLAELCGNQEHIKQAPVFLLFCADFYRAKLASELEGNSFEIIDDIDSVIVGATDVGLALANAITAAESLGLNIVPIGGIRRNPLEVITLLELPKYVIPISGLCIGYGTEDPGLNPRLPKEAVIHSEQYNHEQMNYLNQYNETYREDQLKKGNKDVTWTKRISEFYRASHYNNQYADVPEMLRQQGFLCKDVKKDGAV</sequence>
<comment type="similarity">
    <text evidence="1 5">Belongs to the flavin oxidoreductase frp family.</text>
</comment>
<evidence type="ECO:0000259" key="6">
    <source>
        <dbReference type="Pfam" id="PF00881"/>
    </source>
</evidence>